<dbReference type="GO" id="GO:0046295">
    <property type="term" value="P:glycolate biosynthetic process"/>
    <property type="evidence" value="ECO:0007669"/>
    <property type="project" value="UniProtKB-UniRule"/>
</dbReference>
<evidence type="ECO:0000256" key="2">
    <source>
        <dbReference type="ARBA" id="ARBA00001946"/>
    </source>
</evidence>
<keyword evidence="6 10" id="KW-0479">Metal-binding</keyword>
<name>A0A0J8GV39_9ALTE</name>
<reference evidence="11 12" key="1">
    <citation type="submission" date="2015-04" db="EMBL/GenBank/DDBJ databases">
        <title>Draft Genome Sequence of the Novel Agar-Digesting Marine Bacterium Q1.</title>
        <authorList>
            <person name="Li Y."/>
            <person name="Li D."/>
            <person name="Chen G."/>
            <person name="Du Z."/>
        </authorList>
    </citation>
    <scope>NUCLEOTIDE SEQUENCE [LARGE SCALE GENOMIC DNA]</scope>
    <source>
        <strain evidence="11 12">Q1</strain>
    </source>
</reference>
<dbReference type="InterPro" id="IPR006439">
    <property type="entry name" value="HAD-SF_hydro_IA"/>
</dbReference>
<comment type="function">
    <text evidence="10">Specifically catalyzes the dephosphorylation of 2-phosphoglycolate. Is involved in the dissimilation of the intracellular 2-phosphoglycolate formed during the DNA repair of 3'-phosphoglycolate ends, a major class of DNA lesions induced by oxidative stress.</text>
</comment>
<keyword evidence="7 10" id="KW-0378">Hydrolase</keyword>
<evidence type="ECO:0000256" key="8">
    <source>
        <dbReference type="ARBA" id="ARBA00022842"/>
    </source>
</evidence>
<comment type="catalytic activity">
    <reaction evidence="1 10">
        <text>2-phosphoglycolate + H2O = glycolate + phosphate</text>
        <dbReference type="Rhea" id="RHEA:14369"/>
        <dbReference type="ChEBI" id="CHEBI:15377"/>
        <dbReference type="ChEBI" id="CHEBI:29805"/>
        <dbReference type="ChEBI" id="CHEBI:43474"/>
        <dbReference type="ChEBI" id="CHEBI:58033"/>
        <dbReference type="EC" id="3.1.3.18"/>
    </reaction>
</comment>
<keyword evidence="9 10" id="KW-0119">Carbohydrate metabolism</keyword>
<dbReference type="InterPro" id="IPR050155">
    <property type="entry name" value="HAD-like_hydrolase_sf"/>
</dbReference>
<feature type="binding site" evidence="10">
    <location>
        <position position="11"/>
    </location>
    <ligand>
        <name>Mg(2+)</name>
        <dbReference type="ChEBI" id="CHEBI:18420"/>
    </ligand>
</feature>
<feature type="binding site" evidence="10">
    <location>
        <position position="176"/>
    </location>
    <ligand>
        <name>Mg(2+)</name>
        <dbReference type="ChEBI" id="CHEBI:18420"/>
    </ligand>
</feature>
<sequence length="226" mass="24505">MLQQKNVLLFDLDGTLVNSAPDLALAVNRTLKDLGKKTFDGDTIHHWVGNGAKVLISRALSGSADIDPKLDQSLINDALAIFLAHYEQCLCVESVLYPGVKEGLVSLKSAGFRLAIITNKPAVFIQPILEGLEVDNLFELLIGGDTLPQRKPDPAQLNYALAELNVTAEQCWMIGDSKNDILAAKAANIASVGLTYGYNYGESIANYHPELCFDTFAQLTESLLAK</sequence>
<dbReference type="GO" id="GO:0005829">
    <property type="term" value="C:cytosol"/>
    <property type="evidence" value="ECO:0007669"/>
    <property type="project" value="TreeGrafter"/>
</dbReference>
<dbReference type="GO" id="GO:0006281">
    <property type="term" value="P:DNA repair"/>
    <property type="evidence" value="ECO:0007669"/>
    <property type="project" value="TreeGrafter"/>
</dbReference>
<dbReference type="CDD" id="cd16417">
    <property type="entry name" value="HAD_PGPase"/>
    <property type="match status" value="1"/>
</dbReference>
<dbReference type="NCBIfam" id="TIGR01549">
    <property type="entry name" value="HAD-SF-IA-v1"/>
    <property type="match status" value="1"/>
</dbReference>
<dbReference type="EMBL" id="LAZL01000002">
    <property type="protein sequence ID" value="KMT66650.1"/>
    <property type="molecule type" value="Genomic_DNA"/>
</dbReference>
<comment type="similarity">
    <text evidence="4 10">Belongs to the HAD-like hydrolase superfamily. CbbY/CbbZ/Gph/YieH family.</text>
</comment>
<dbReference type="PANTHER" id="PTHR43434">
    <property type="entry name" value="PHOSPHOGLYCOLATE PHOSPHATASE"/>
    <property type="match status" value="1"/>
</dbReference>
<dbReference type="SFLD" id="SFLDG01129">
    <property type="entry name" value="C1.5:_HAD__Beta-PGM__Phosphata"/>
    <property type="match status" value="1"/>
</dbReference>
<dbReference type="Gene3D" id="3.40.50.1000">
    <property type="entry name" value="HAD superfamily/HAD-like"/>
    <property type="match status" value="1"/>
</dbReference>
<evidence type="ECO:0000256" key="4">
    <source>
        <dbReference type="ARBA" id="ARBA00006171"/>
    </source>
</evidence>
<evidence type="ECO:0000256" key="9">
    <source>
        <dbReference type="ARBA" id="ARBA00023277"/>
    </source>
</evidence>
<evidence type="ECO:0000256" key="1">
    <source>
        <dbReference type="ARBA" id="ARBA00000830"/>
    </source>
</evidence>
<dbReference type="InterPro" id="IPR023214">
    <property type="entry name" value="HAD_sf"/>
</dbReference>
<dbReference type="SFLD" id="SFLDG01135">
    <property type="entry name" value="C1.5.6:_HAD__Beta-PGM__Phospha"/>
    <property type="match status" value="1"/>
</dbReference>
<dbReference type="PANTHER" id="PTHR43434:SF1">
    <property type="entry name" value="PHOSPHOGLYCOLATE PHOSPHATASE"/>
    <property type="match status" value="1"/>
</dbReference>
<comment type="caution">
    <text evidence="11">The sequence shown here is derived from an EMBL/GenBank/DDBJ whole genome shotgun (WGS) entry which is preliminary data.</text>
</comment>
<dbReference type="SUPFAM" id="SSF56784">
    <property type="entry name" value="HAD-like"/>
    <property type="match status" value="1"/>
</dbReference>
<evidence type="ECO:0000256" key="10">
    <source>
        <dbReference type="HAMAP-Rule" id="MF_00495"/>
    </source>
</evidence>
<dbReference type="NCBIfam" id="TIGR01509">
    <property type="entry name" value="HAD-SF-IA-v3"/>
    <property type="match status" value="1"/>
</dbReference>
<evidence type="ECO:0000313" key="11">
    <source>
        <dbReference type="EMBL" id="KMT66650.1"/>
    </source>
</evidence>
<comment type="cofactor">
    <cofactor evidence="2 10">
        <name>Mg(2+)</name>
        <dbReference type="ChEBI" id="CHEBI:18420"/>
    </cofactor>
</comment>
<dbReference type="PATRIC" id="fig|1513271.3.peg.105"/>
<dbReference type="Proteomes" id="UP000037600">
    <property type="component" value="Unassembled WGS sequence"/>
</dbReference>
<dbReference type="Gene3D" id="1.10.150.240">
    <property type="entry name" value="Putative phosphatase, domain 2"/>
    <property type="match status" value="1"/>
</dbReference>
<organism evidence="11 12">
    <name type="scientific">Catenovulum maritimum</name>
    <dbReference type="NCBI Taxonomy" id="1513271"/>
    <lineage>
        <taxon>Bacteria</taxon>
        <taxon>Pseudomonadati</taxon>
        <taxon>Pseudomonadota</taxon>
        <taxon>Gammaproteobacteria</taxon>
        <taxon>Alteromonadales</taxon>
        <taxon>Alteromonadaceae</taxon>
        <taxon>Catenovulum</taxon>
    </lineage>
</organism>
<dbReference type="FunFam" id="3.40.50.1000:FF:000022">
    <property type="entry name" value="Phosphoglycolate phosphatase"/>
    <property type="match status" value="1"/>
</dbReference>
<dbReference type="NCBIfam" id="NF009695">
    <property type="entry name" value="PRK13222.1-2"/>
    <property type="match status" value="1"/>
</dbReference>
<evidence type="ECO:0000313" key="12">
    <source>
        <dbReference type="Proteomes" id="UP000037600"/>
    </source>
</evidence>
<dbReference type="InterPro" id="IPR023198">
    <property type="entry name" value="PGP-like_dom2"/>
</dbReference>
<dbReference type="GO" id="GO:0008967">
    <property type="term" value="F:phosphoglycolate phosphatase activity"/>
    <property type="evidence" value="ECO:0007669"/>
    <property type="project" value="UniProtKB-UniRule"/>
</dbReference>
<dbReference type="UniPathway" id="UPA00865">
    <property type="reaction ID" value="UER00834"/>
</dbReference>
<gene>
    <name evidence="11" type="ORF">XM47_00495</name>
</gene>
<dbReference type="EC" id="3.1.3.18" evidence="5 10"/>
<dbReference type="GO" id="GO:0005975">
    <property type="term" value="P:carbohydrate metabolic process"/>
    <property type="evidence" value="ECO:0007669"/>
    <property type="project" value="InterPro"/>
</dbReference>
<feature type="binding site" evidence="10">
    <location>
        <position position="13"/>
    </location>
    <ligand>
        <name>Mg(2+)</name>
        <dbReference type="ChEBI" id="CHEBI:18420"/>
    </ligand>
</feature>
<feature type="active site" description="Nucleophile" evidence="10">
    <location>
        <position position="11"/>
    </location>
</feature>
<dbReference type="AlphaFoldDB" id="A0A0J8GV39"/>
<dbReference type="HAMAP" id="MF_00495">
    <property type="entry name" value="GPH_hydrolase_bact"/>
    <property type="match status" value="1"/>
</dbReference>
<evidence type="ECO:0000256" key="3">
    <source>
        <dbReference type="ARBA" id="ARBA00004818"/>
    </source>
</evidence>
<dbReference type="InterPro" id="IPR036412">
    <property type="entry name" value="HAD-like_sf"/>
</dbReference>
<evidence type="ECO:0000256" key="5">
    <source>
        <dbReference type="ARBA" id="ARBA00013078"/>
    </source>
</evidence>
<evidence type="ECO:0000256" key="6">
    <source>
        <dbReference type="ARBA" id="ARBA00022723"/>
    </source>
</evidence>
<proteinExistence type="inferred from homology"/>
<comment type="pathway">
    <text evidence="3 10">Organic acid metabolism; glycolate biosynthesis; glycolate from 2-phosphoglycolate: step 1/1.</text>
</comment>
<dbReference type="SFLD" id="SFLDS00003">
    <property type="entry name" value="Haloacid_Dehalogenase"/>
    <property type="match status" value="1"/>
</dbReference>
<accession>A0A0J8GV39</accession>
<protein>
    <recommendedName>
        <fullName evidence="5 10">Phosphoglycolate phosphatase</fullName>
        <shortName evidence="10">PGP</shortName>
        <shortName evidence="10">PGPase</shortName>
        <ecNumber evidence="5 10">3.1.3.18</ecNumber>
    </recommendedName>
</protein>
<dbReference type="GO" id="GO:0046872">
    <property type="term" value="F:metal ion binding"/>
    <property type="evidence" value="ECO:0007669"/>
    <property type="project" value="UniProtKB-KW"/>
</dbReference>
<dbReference type="InterPro" id="IPR037512">
    <property type="entry name" value="PGPase_prok"/>
</dbReference>
<dbReference type="STRING" id="1513271.XM47_00495"/>
<dbReference type="NCBIfam" id="TIGR01449">
    <property type="entry name" value="PGP_bact"/>
    <property type="match status" value="1"/>
</dbReference>
<dbReference type="PROSITE" id="PS01228">
    <property type="entry name" value="COF_1"/>
    <property type="match status" value="1"/>
</dbReference>
<dbReference type="InterPro" id="IPR041492">
    <property type="entry name" value="HAD_2"/>
</dbReference>
<keyword evidence="12" id="KW-1185">Reference proteome</keyword>
<keyword evidence="8 10" id="KW-0460">Magnesium</keyword>
<dbReference type="Pfam" id="PF13419">
    <property type="entry name" value="HAD_2"/>
    <property type="match status" value="1"/>
</dbReference>
<evidence type="ECO:0000256" key="7">
    <source>
        <dbReference type="ARBA" id="ARBA00022801"/>
    </source>
</evidence>